<dbReference type="Proteomes" id="UP000295122">
    <property type="component" value="Unassembled WGS sequence"/>
</dbReference>
<dbReference type="InterPro" id="IPR000792">
    <property type="entry name" value="Tscrpt_reg_LuxR_C"/>
</dbReference>
<dbReference type="AlphaFoldDB" id="A0A4R7BXJ6"/>
<name>A0A4R7BXJ6_9HYPH</name>
<proteinExistence type="predicted"/>
<evidence type="ECO:0000313" key="3">
    <source>
        <dbReference type="Proteomes" id="UP000295122"/>
    </source>
</evidence>
<dbReference type="InterPro" id="IPR035965">
    <property type="entry name" value="PAS-like_dom_sf"/>
</dbReference>
<dbReference type="SMART" id="SM00421">
    <property type="entry name" value="HTH_LUXR"/>
    <property type="match status" value="1"/>
</dbReference>
<dbReference type="EMBL" id="SNZR01000013">
    <property type="protein sequence ID" value="TDR90233.1"/>
    <property type="molecule type" value="Genomic_DNA"/>
</dbReference>
<evidence type="ECO:0000313" key="2">
    <source>
        <dbReference type="EMBL" id="TDR90233.1"/>
    </source>
</evidence>
<dbReference type="InterPro" id="IPR000014">
    <property type="entry name" value="PAS"/>
</dbReference>
<dbReference type="SUPFAM" id="SSF46894">
    <property type="entry name" value="C-terminal effector domain of the bipartite response regulators"/>
    <property type="match status" value="1"/>
</dbReference>
<gene>
    <name evidence="2" type="ORF">EV668_3075</name>
</gene>
<dbReference type="Pfam" id="PF13188">
    <property type="entry name" value="PAS_8"/>
    <property type="match status" value="1"/>
</dbReference>
<keyword evidence="3" id="KW-1185">Reference proteome</keyword>
<protein>
    <submittedName>
        <fullName evidence="2">PAS domain-containing protein</fullName>
    </submittedName>
</protein>
<dbReference type="SUPFAM" id="SSF55785">
    <property type="entry name" value="PYP-like sensor domain (PAS domain)"/>
    <property type="match status" value="1"/>
</dbReference>
<feature type="domain" description="HTH luxR-type" evidence="1">
    <location>
        <begin position="323"/>
        <end position="380"/>
    </location>
</feature>
<dbReference type="GO" id="GO:0003677">
    <property type="term" value="F:DNA binding"/>
    <property type="evidence" value="ECO:0007669"/>
    <property type="project" value="InterPro"/>
</dbReference>
<dbReference type="RefSeq" id="WP_166652485.1">
    <property type="nucleotide sequence ID" value="NZ_SNZR01000013.1"/>
</dbReference>
<sequence>MSDTERDIADCVGAVYEAATGGGDWRPAGTRICRLLDAQSATFRLGDGAGASRNVLSTSDDAEAAYIAYYHHVNPFMQVARRVFRRSREQTVGRVRRGEQVVPDADFMASEYYHDFARHHGRRHMISGMVGLGEATPLAFFRADGTEPFGERDVRVLQMLMPHVQRAVELRARLSLDRQSAGLTRAVLDTVPFGIAVVDAGLRIRFVNDSGARHLAGVDAGLHAMRSGPFAGTGVHLRATGRSGSATLRALVSSAVSGGPGGSMRVLSEDGSALAVLVSPAPHLLAAEIGSERLGNGPEPLALIVIRPLDRKDAPSIPMLCDLFGFSRAEAEVAVALFGGAGAEDVARGRGVSLVTVRNQIRSILVKSGAANLRDLERMMATIAASALQVR</sequence>
<comment type="caution">
    <text evidence="2">The sequence shown here is derived from an EMBL/GenBank/DDBJ whole genome shotgun (WGS) entry which is preliminary data.</text>
</comment>
<organism evidence="2 3">
    <name type="scientific">Enterovirga rhinocerotis</name>
    <dbReference type="NCBI Taxonomy" id="1339210"/>
    <lineage>
        <taxon>Bacteria</taxon>
        <taxon>Pseudomonadati</taxon>
        <taxon>Pseudomonadota</taxon>
        <taxon>Alphaproteobacteria</taxon>
        <taxon>Hyphomicrobiales</taxon>
        <taxon>Methylobacteriaceae</taxon>
        <taxon>Enterovirga</taxon>
    </lineage>
</organism>
<evidence type="ECO:0000259" key="1">
    <source>
        <dbReference type="SMART" id="SM00421"/>
    </source>
</evidence>
<reference evidence="2 3" key="1">
    <citation type="submission" date="2019-03" db="EMBL/GenBank/DDBJ databases">
        <title>Genomic Encyclopedia of Type Strains, Phase IV (KMG-IV): sequencing the most valuable type-strain genomes for metagenomic binning, comparative biology and taxonomic classification.</title>
        <authorList>
            <person name="Goeker M."/>
        </authorList>
    </citation>
    <scope>NUCLEOTIDE SEQUENCE [LARGE SCALE GENOMIC DNA]</scope>
    <source>
        <strain evidence="2 3">DSM 25903</strain>
    </source>
</reference>
<dbReference type="GO" id="GO:0006355">
    <property type="term" value="P:regulation of DNA-templated transcription"/>
    <property type="evidence" value="ECO:0007669"/>
    <property type="project" value="InterPro"/>
</dbReference>
<dbReference type="InterPro" id="IPR016032">
    <property type="entry name" value="Sig_transdc_resp-reg_C-effctor"/>
</dbReference>
<accession>A0A4R7BXJ6</accession>